<keyword evidence="3" id="KW-0479">Metal-binding</keyword>
<keyword evidence="6" id="KW-0805">Transcription regulation</keyword>
<dbReference type="GO" id="GO:0043565">
    <property type="term" value="F:sequence-specific DNA binding"/>
    <property type="evidence" value="ECO:0007669"/>
    <property type="project" value="InterPro"/>
</dbReference>
<dbReference type="InterPro" id="IPR006612">
    <property type="entry name" value="THAP_Znf"/>
</dbReference>
<keyword evidence="9" id="KW-0804">Transcription</keyword>
<feature type="compositionally biased region" description="Basic and acidic residues" evidence="14">
    <location>
        <begin position="229"/>
        <end position="238"/>
    </location>
</feature>
<evidence type="ECO:0000256" key="14">
    <source>
        <dbReference type="SAM" id="MobiDB-lite"/>
    </source>
</evidence>
<feature type="compositionally biased region" description="Polar residues" evidence="14">
    <location>
        <begin position="116"/>
        <end position="145"/>
    </location>
</feature>
<comment type="caution">
    <text evidence="16">The sequence shown here is derived from an EMBL/GenBank/DDBJ whole genome shotgun (WGS) entry which is preliminary data.</text>
</comment>
<feature type="region of interest" description="Disordered" evidence="14">
    <location>
        <begin position="213"/>
        <end position="252"/>
    </location>
</feature>
<dbReference type="Pfam" id="PF05485">
    <property type="entry name" value="THAP"/>
    <property type="match status" value="1"/>
</dbReference>
<dbReference type="SMART" id="SM00980">
    <property type="entry name" value="THAP"/>
    <property type="match status" value="1"/>
</dbReference>
<protein>
    <submittedName>
        <fullName evidence="16">THAP domain-containing protein 1</fullName>
    </submittedName>
</protein>
<reference evidence="16 17" key="1">
    <citation type="journal article" date="2016" name="Genome Biol. Evol.">
        <title>Gene Family Evolution Reflects Adaptation to Soil Environmental Stressors in the Genome of the Collembolan Orchesella cincta.</title>
        <authorList>
            <person name="Faddeeva-Vakhrusheva A."/>
            <person name="Derks M.F."/>
            <person name="Anvar S.Y."/>
            <person name="Agamennone V."/>
            <person name="Suring W."/>
            <person name="Smit S."/>
            <person name="van Straalen N.M."/>
            <person name="Roelofs D."/>
        </authorList>
    </citation>
    <scope>NUCLEOTIDE SEQUENCE [LARGE SCALE GENOMIC DNA]</scope>
    <source>
        <tissue evidence="16">Mixed pool</tissue>
    </source>
</reference>
<evidence type="ECO:0000313" key="16">
    <source>
        <dbReference type="EMBL" id="ODM94316.1"/>
    </source>
</evidence>
<keyword evidence="7 13" id="KW-0175">Coiled coil</keyword>
<evidence type="ECO:0000256" key="8">
    <source>
        <dbReference type="ARBA" id="ARBA00023125"/>
    </source>
</evidence>
<organism evidence="16 17">
    <name type="scientific">Orchesella cincta</name>
    <name type="common">Springtail</name>
    <name type="synonym">Podura cincta</name>
    <dbReference type="NCBI Taxonomy" id="48709"/>
    <lineage>
        <taxon>Eukaryota</taxon>
        <taxon>Metazoa</taxon>
        <taxon>Ecdysozoa</taxon>
        <taxon>Arthropoda</taxon>
        <taxon>Hexapoda</taxon>
        <taxon>Collembola</taxon>
        <taxon>Entomobryomorpha</taxon>
        <taxon>Entomobryoidea</taxon>
        <taxon>Orchesellidae</taxon>
        <taxon>Orchesellinae</taxon>
        <taxon>Orchesella</taxon>
    </lineage>
</organism>
<keyword evidence="10" id="KW-0539">Nucleus</keyword>
<keyword evidence="11" id="KW-0131">Cell cycle</keyword>
<keyword evidence="17" id="KW-1185">Reference proteome</keyword>
<evidence type="ECO:0000256" key="2">
    <source>
        <dbReference type="ARBA" id="ARBA00006177"/>
    </source>
</evidence>
<dbReference type="AlphaFoldDB" id="A0A1D2MML4"/>
<evidence type="ECO:0000259" key="15">
    <source>
        <dbReference type="PROSITE" id="PS50950"/>
    </source>
</evidence>
<evidence type="ECO:0000256" key="12">
    <source>
        <dbReference type="PROSITE-ProRule" id="PRU00309"/>
    </source>
</evidence>
<keyword evidence="5" id="KW-0862">Zinc</keyword>
<evidence type="ECO:0000256" key="3">
    <source>
        <dbReference type="ARBA" id="ARBA00022723"/>
    </source>
</evidence>
<evidence type="ECO:0000256" key="4">
    <source>
        <dbReference type="ARBA" id="ARBA00022771"/>
    </source>
</evidence>
<feature type="region of interest" description="Disordered" evidence="14">
    <location>
        <begin position="115"/>
        <end position="150"/>
    </location>
</feature>
<evidence type="ECO:0000256" key="6">
    <source>
        <dbReference type="ARBA" id="ARBA00023015"/>
    </source>
</evidence>
<keyword evidence="4 12" id="KW-0863">Zinc-finger</keyword>
<evidence type="ECO:0000256" key="1">
    <source>
        <dbReference type="ARBA" id="ARBA00004642"/>
    </source>
</evidence>
<dbReference type="GO" id="GO:0005654">
    <property type="term" value="C:nucleoplasm"/>
    <property type="evidence" value="ECO:0007669"/>
    <property type="project" value="UniProtKB-SubCell"/>
</dbReference>
<comment type="similarity">
    <text evidence="2">Belongs to the THAP1 family.</text>
</comment>
<name>A0A1D2MML4_ORCCI</name>
<dbReference type="PROSITE" id="PS50950">
    <property type="entry name" value="ZF_THAP"/>
    <property type="match status" value="1"/>
</dbReference>
<comment type="subcellular location">
    <subcellularLocation>
        <location evidence="1">Nucleus</location>
        <location evidence="1">Nucleoplasm</location>
    </subcellularLocation>
</comment>
<gene>
    <name evidence="16" type="ORF">Ocin01_12362</name>
</gene>
<accession>A0A1D2MML4</accession>
<dbReference type="PANTHER" id="PTHR46600">
    <property type="entry name" value="THAP DOMAIN-CONTAINING"/>
    <property type="match status" value="1"/>
</dbReference>
<dbReference type="SUPFAM" id="SSF57716">
    <property type="entry name" value="Glucocorticoid receptor-like (DNA-binding domain)"/>
    <property type="match status" value="1"/>
</dbReference>
<evidence type="ECO:0000256" key="7">
    <source>
        <dbReference type="ARBA" id="ARBA00023054"/>
    </source>
</evidence>
<dbReference type="InterPro" id="IPR038441">
    <property type="entry name" value="THAP_Znf_sf"/>
</dbReference>
<dbReference type="PANTHER" id="PTHR46600:SF1">
    <property type="entry name" value="THAP DOMAIN-CONTAINING PROTEIN 1"/>
    <property type="match status" value="1"/>
</dbReference>
<evidence type="ECO:0000256" key="11">
    <source>
        <dbReference type="ARBA" id="ARBA00023306"/>
    </source>
</evidence>
<proteinExistence type="inferred from homology"/>
<dbReference type="GO" id="GO:0008270">
    <property type="term" value="F:zinc ion binding"/>
    <property type="evidence" value="ECO:0007669"/>
    <property type="project" value="UniProtKB-KW"/>
</dbReference>
<dbReference type="Proteomes" id="UP000094527">
    <property type="component" value="Unassembled WGS sequence"/>
</dbReference>
<dbReference type="Gene3D" id="6.20.210.20">
    <property type="entry name" value="THAP domain"/>
    <property type="match status" value="1"/>
</dbReference>
<feature type="coiled-coil region" evidence="13">
    <location>
        <begin position="169"/>
        <end position="203"/>
    </location>
</feature>
<evidence type="ECO:0000256" key="5">
    <source>
        <dbReference type="ARBA" id="ARBA00022833"/>
    </source>
</evidence>
<evidence type="ECO:0000256" key="10">
    <source>
        <dbReference type="ARBA" id="ARBA00023242"/>
    </source>
</evidence>
<dbReference type="OrthoDB" id="7312725at2759"/>
<keyword evidence="8 12" id="KW-0238">DNA-binding</keyword>
<dbReference type="EMBL" id="LJIJ01000826">
    <property type="protein sequence ID" value="ODM94316.1"/>
    <property type="molecule type" value="Genomic_DNA"/>
</dbReference>
<feature type="domain" description="THAP-type" evidence="15">
    <location>
        <begin position="1"/>
        <end position="94"/>
    </location>
</feature>
<evidence type="ECO:0000313" key="17">
    <source>
        <dbReference type="Proteomes" id="UP000094527"/>
    </source>
</evidence>
<dbReference type="InterPro" id="IPR026516">
    <property type="entry name" value="THAP1/10"/>
</dbReference>
<evidence type="ECO:0000256" key="9">
    <source>
        <dbReference type="ARBA" id="ARBA00023163"/>
    </source>
</evidence>
<dbReference type="STRING" id="48709.A0A1D2MML4"/>
<evidence type="ECO:0000256" key="13">
    <source>
        <dbReference type="SAM" id="Coils"/>
    </source>
</evidence>
<sequence length="276" mass="31647">MVQRCCVPFCETKVGDADINGVKVRFHRMPMVPERFQQWRARITNHGQYKPEPELTSNSRICSKHFVKQDYLDNCHKPVTGNHILSKDALPSRFRWSSENCDVSAAIPFVRRVKPPQQTHHSHQYNSNSYNPHHHQSSTSPTKASLNRDDSSCIEHSAVEKQTQCSFDDERLKNEISRKNSIIQQLLERISQLEAEHKATTQILLKESITGSGAATSVIRPPSSSPIRENSRDQESMMHKKRRIQQQEEDDENIHYVLLSLSEKVVRHDSNASTGT</sequence>